<keyword evidence="2" id="KW-1003">Cell membrane</keyword>
<dbReference type="PROSITE" id="PS50887">
    <property type="entry name" value="GGDEF"/>
    <property type="match status" value="1"/>
</dbReference>
<evidence type="ECO:0000256" key="6">
    <source>
        <dbReference type="SAM" id="Phobius"/>
    </source>
</evidence>
<dbReference type="Pfam" id="PF00990">
    <property type="entry name" value="GGDEF"/>
    <property type="match status" value="1"/>
</dbReference>
<dbReference type="InterPro" id="IPR000160">
    <property type="entry name" value="GGDEF_dom"/>
</dbReference>
<comment type="caution">
    <text evidence="8">The sequence shown here is derived from an EMBL/GenBank/DDBJ whole genome shotgun (WGS) entry which is preliminary data.</text>
</comment>
<dbReference type="Proteomes" id="UP001185028">
    <property type="component" value="Unassembled WGS sequence"/>
</dbReference>
<dbReference type="SMART" id="SM00267">
    <property type="entry name" value="GGDEF"/>
    <property type="match status" value="1"/>
</dbReference>
<evidence type="ECO:0000259" key="7">
    <source>
        <dbReference type="PROSITE" id="PS50887"/>
    </source>
</evidence>
<gene>
    <name evidence="8" type="ORF">JOC58_000159</name>
</gene>
<dbReference type="EMBL" id="JAVDQH010000001">
    <property type="protein sequence ID" value="MDR6242275.1"/>
    <property type="molecule type" value="Genomic_DNA"/>
</dbReference>
<accession>A0ABU1ISQ1</accession>
<dbReference type="CDD" id="cd18773">
    <property type="entry name" value="PDC1_HK_sensor"/>
    <property type="match status" value="1"/>
</dbReference>
<reference evidence="8 9" key="1">
    <citation type="submission" date="2023-07" db="EMBL/GenBank/DDBJ databases">
        <title>Genomic Encyclopedia of Type Strains, Phase IV (KMG-IV): sequencing the most valuable type-strain genomes for metagenomic binning, comparative biology and taxonomic classification.</title>
        <authorList>
            <person name="Goeker M."/>
        </authorList>
    </citation>
    <scope>NUCLEOTIDE SEQUENCE [LARGE SCALE GENOMIC DNA]</scope>
    <source>
        <strain evidence="8 9">DSM 22170</strain>
    </source>
</reference>
<dbReference type="PANTHER" id="PTHR45138:SF9">
    <property type="entry name" value="DIGUANYLATE CYCLASE DGCM-RELATED"/>
    <property type="match status" value="1"/>
</dbReference>
<feature type="domain" description="GGDEF" evidence="7">
    <location>
        <begin position="392"/>
        <end position="522"/>
    </location>
</feature>
<dbReference type="InterPro" id="IPR050469">
    <property type="entry name" value="Diguanylate_Cyclase"/>
</dbReference>
<dbReference type="RefSeq" id="WP_188774750.1">
    <property type="nucleotide sequence ID" value="NZ_BMMB01000003.1"/>
</dbReference>
<dbReference type="InterPro" id="IPR029151">
    <property type="entry name" value="Sensor-like_sf"/>
</dbReference>
<dbReference type="NCBIfam" id="TIGR00254">
    <property type="entry name" value="GGDEF"/>
    <property type="match status" value="1"/>
</dbReference>
<evidence type="ECO:0000256" key="2">
    <source>
        <dbReference type="ARBA" id="ARBA00022475"/>
    </source>
</evidence>
<comment type="subcellular location">
    <subcellularLocation>
        <location evidence="1">Cell membrane</location>
        <topology evidence="1">Multi-pass membrane protein</topology>
    </subcellularLocation>
</comment>
<keyword evidence="4 6" id="KW-1133">Transmembrane helix</keyword>
<sequence length="533" mass="59825">MSFHPKKGFKLVTIVSFIIIVSIVLTMLISIHSSYSVSRQSLVNNYLSGNYDRAMDLSAATGNLLVRIQKSVDSMATIWQRNESIDPMLLNDLYATHSEYFESLSIVRKDTILMEIAPSNKKELQVGKSIDSPISRSLIKLKESKMTDPFVGKTGNLLILVSSPLYDKNNNYYGYIAGTIYLHNSNILQLILEKNVESDGSYVFAVDSKGNVIFHPDPTMIGKNIASNEAVWKVIAGLNGSIEYEDNSGKQFYAGYAYNMGSGWGIVSQTPAEIVNGPLNNLLQSSALQSLPLLFITLAAGWLLTYLVVRPLHMLAEYSNRMLKEWSIDDLPPVRSATYEIKLLYSSLRTTARQMQKYIRKLRTETALDGLTGLANRRNFDATLEAWCLAKEPFSMIMLDIDHFKLVNDTYGHPVGDQVIQFLAATMRNVSREGDLCFRYGGEELGILLRGANKERAYFVAERLRHMVSNTPSPSGECITISLGIVDFPEQGRFPEELITRADEALYMSKREGRNRTTVYREPVAAIELPEQQ</sequence>
<keyword evidence="5 6" id="KW-0472">Membrane</keyword>
<evidence type="ECO:0000313" key="9">
    <source>
        <dbReference type="Proteomes" id="UP001185028"/>
    </source>
</evidence>
<dbReference type="SUPFAM" id="SSF55073">
    <property type="entry name" value="Nucleotide cyclase"/>
    <property type="match status" value="1"/>
</dbReference>
<organism evidence="8 9">
    <name type="scientific">Paenibacillus hunanensis</name>
    <dbReference type="NCBI Taxonomy" id="539262"/>
    <lineage>
        <taxon>Bacteria</taxon>
        <taxon>Bacillati</taxon>
        <taxon>Bacillota</taxon>
        <taxon>Bacilli</taxon>
        <taxon>Bacillales</taxon>
        <taxon>Paenibacillaceae</taxon>
        <taxon>Paenibacillus</taxon>
    </lineage>
</organism>
<feature type="transmembrane region" description="Helical" evidence="6">
    <location>
        <begin position="12"/>
        <end position="31"/>
    </location>
</feature>
<keyword evidence="9" id="KW-1185">Reference proteome</keyword>
<proteinExistence type="predicted"/>
<evidence type="ECO:0000256" key="4">
    <source>
        <dbReference type="ARBA" id="ARBA00022989"/>
    </source>
</evidence>
<dbReference type="Gene3D" id="3.30.70.270">
    <property type="match status" value="1"/>
</dbReference>
<dbReference type="SUPFAM" id="SSF103190">
    <property type="entry name" value="Sensory domain-like"/>
    <property type="match status" value="1"/>
</dbReference>
<evidence type="ECO:0000256" key="5">
    <source>
        <dbReference type="ARBA" id="ARBA00023136"/>
    </source>
</evidence>
<evidence type="ECO:0000313" key="8">
    <source>
        <dbReference type="EMBL" id="MDR6242275.1"/>
    </source>
</evidence>
<dbReference type="CDD" id="cd12912">
    <property type="entry name" value="PDC2_MCP_like"/>
    <property type="match status" value="1"/>
</dbReference>
<evidence type="ECO:0000256" key="3">
    <source>
        <dbReference type="ARBA" id="ARBA00022692"/>
    </source>
</evidence>
<protein>
    <submittedName>
        <fullName evidence="8">Diguanylate cyclase (GGDEF)-like protein</fullName>
    </submittedName>
</protein>
<dbReference type="CDD" id="cd01949">
    <property type="entry name" value="GGDEF"/>
    <property type="match status" value="1"/>
</dbReference>
<dbReference type="PANTHER" id="PTHR45138">
    <property type="entry name" value="REGULATORY COMPONENTS OF SENSORY TRANSDUCTION SYSTEM"/>
    <property type="match status" value="1"/>
</dbReference>
<evidence type="ECO:0000256" key="1">
    <source>
        <dbReference type="ARBA" id="ARBA00004651"/>
    </source>
</evidence>
<dbReference type="Gene3D" id="3.30.450.20">
    <property type="entry name" value="PAS domain"/>
    <property type="match status" value="1"/>
</dbReference>
<dbReference type="InterPro" id="IPR043128">
    <property type="entry name" value="Rev_trsase/Diguanyl_cyclase"/>
</dbReference>
<name>A0ABU1ISQ1_9BACL</name>
<dbReference type="InterPro" id="IPR033479">
    <property type="entry name" value="dCache_1"/>
</dbReference>
<keyword evidence="3 6" id="KW-0812">Transmembrane</keyword>
<dbReference type="Pfam" id="PF02743">
    <property type="entry name" value="dCache_1"/>
    <property type="match status" value="1"/>
</dbReference>
<dbReference type="InterPro" id="IPR029787">
    <property type="entry name" value="Nucleotide_cyclase"/>
</dbReference>